<proteinExistence type="predicted"/>
<comment type="caution">
    <text evidence="2">The sequence shown here is derived from an EMBL/GenBank/DDBJ whole genome shotgun (WGS) entry which is preliminary data.</text>
</comment>
<accession>A0A512MAL8</accession>
<gene>
    <name evidence="2" type="ORF">BGE01nite_26820</name>
</gene>
<feature type="signal peptide" evidence="1">
    <location>
        <begin position="1"/>
        <end position="27"/>
    </location>
</feature>
<keyword evidence="3" id="KW-1185">Reference proteome</keyword>
<dbReference type="PANTHER" id="PTHR36220">
    <property type="entry name" value="UNNAMED PRODUCT"/>
    <property type="match status" value="1"/>
</dbReference>
<dbReference type="PANTHER" id="PTHR36220:SF1">
    <property type="entry name" value="GAMMA TUBULIN COMPLEX COMPONENT C-TERMINAL DOMAIN-CONTAINING PROTEIN"/>
    <property type="match status" value="1"/>
</dbReference>
<dbReference type="AlphaFoldDB" id="A0A512MAL8"/>
<dbReference type="InterPro" id="IPR013783">
    <property type="entry name" value="Ig-like_fold"/>
</dbReference>
<dbReference type="InterPro" id="IPR028994">
    <property type="entry name" value="Integrin_alpha_N"/>
</dbReference>
<feature type="chain" id="PRO_5021910403" description="Ig-like domain-containing protein" evidence="1">
    <location>
        <begin position="28"/>
        <end position="1183"/>
    </location>
</feature>
<dbReference type="Gene3D" id="2.130.10.130">
    <property type="entry name" value="Integrin alpha, N-terminal"/>
    <property type="match status" value="1"/>
</dbReference>
<evidence type="ECO:0008006" key="4">
    <source>
        <dbReference type="Google" id="ProtNLM"/>
    </source>
</evidence>
<keyword evidence="1" id="KW-0732">Signal</keyword>
<protein>
    <recommendedName>
        <fullName evidence="4">Ig-like domain-containing protein</fullName>
    </recommendedName>
</protein>
<evidence type="ECO:0000313" key="2">
    <source>
        <dbReference type="EMBL" id="GEP43391.1"/>
    </source>
</evidence>
<evidence type="ECO:0000256" key="1">
    <source>
        <dbReference type="SAM" id="SignalP"/>
    </source>
</evidence>
<dbReference type="SUPFAM" id="SSF48726">
    <property type="entry name" value="Immunoglobulin"/>
    <property type="match status" value="1"/>
</dbReference>
<dbReference type="OrthoDB" id="9807519at2"/>
<dbReference type="RefSeq" id="WP_146850968.1">
    <property type="nucleotide sequence ID" value="NZ_BKAG01000017.1"/>
</dbReference>
<dbReference type="Proteomes" id="UP000321577">
    <property type="component" value="Unassembled WGS sequence"/>
</dbReference>
<reference evidence="2 3" key="1">
    <citation type="submission" date="2019-07" db="EMBL/GenBank/DDBJ databases">
        <title>Whole genome shotgun sequence of Brevifollis gellanilyticus NBRC 108608.</title>
        <authorList>
            <person name="Hosoyama A."/>
            <person name="Uohara A."/>
            <person name="Ohji S."/>
            <person name="Ichikawa N."/>
        </authorList>
    </citation>
    <scope>NUCLEOTIDE SEQUENCE [LARGE SCALE GENOMIC DNA]</scope>
    <source>
        <strain evidence="2 3">NBRC 108608</strain>
    </source>
</reference>
<dbReference type="EMBL" id="BKAG01000017">
    <property type="protein sequence ID" value="GEP43391.1"/>
    <property type="molecule type" value="Genomic_DNA"/>
</dbReference>
<dbReference type="InterPro" id="IPR036179">
    <property type="entry name" value="Ig-like_dom_sf"/>
</dbReference>
<sequence>MKSLPTRLLPTLGLVLLLGSQALPSRAAEALPDEQQITEIQAGEGLGTSIAMQSNEVFLGAPYYSNARGRVQVGQRTNGVWSASQTLESPNPTVYSYFGLDVAVSAGWLAVSDVSLRDTRGFDVGRVHLFRRIQGTSWQLAQTLTAPARPPYEETDGSTAFQMRFGAALEMHGSRLVVQDDNLADGMVTTTLRIYRLVFNTWEPEAVIQNVSTRPEYQIPMPMRLHDNKLALGDPWWTNKLGWNTGRVQIFRFTGTAKKGKWDLDQVMEPGELSDSSGLGAALGFTGFSGEEIMMGSSKGFWTSEWDGKRWSKARHVSVPDDQRPPYMPGTPDMAMYDSNIAIGNLGALEFCWRGPEGWVRDQSRRVPNAHGLALTQDTVAFWRNHPTGQPRSVSFLPLLEMSVWLGRARSNSDSTGREAVPSGTSLRWQAWADGQVLPLEVDLPAQAATARTARLSGPAAALFSITPLDNGATKTSRFEVRPLGLLPAGDQTFTIHFEWFAASEYTVDVTWEQSSHGQAIVSLPAGKVQKLGQRLILSPVIKGFTAPTFIWKRDGKVLADQTGAALDIASAKPEHAGAYELEVRGSQEGARVAGPCLVAVFEPVDEAMTVADEQTVQLKTKLWGPARVQWHKSPSFDDPTSPFVAGVYQPTLTIIRGRYIGPELREELIATVDLLGPEGQSIYNGGMIARYTVLSVDRLPRITPSHQMDWAVGDEILDPSPPVNPTYAKDQTGNANAWPGSRLTASGLPPGIRLEEMGSLTGTFTKAGVYKVTWQLTDARGLKSAPVTSVFRVGQPLRIVEPGLFAGRVTGTESLQHFKLGGMVEIKTTEKGCFSGVLRIGADTRQFAGKLAPNPDSPEVYEKVIILPALRGTGKSRLTLITSPADGVFQARLGFSLPGAGDDEEETLDSFLYFRSCDVTAASYSPDTFGRYNLLLTPQPASEHESPTGTSFMSMCLKTTLCAHVVGTLSDGTGFTFSSPVMPAESPIPFYFHDASRCSTLAGEVQLNAMISPIAQMAARWMQAAKPVSKNYPAGFMADLTGEGSLYIPPPPGLMLFSNVPDAPGNAIFQTDFIESHLLRLTTNHRAIPHTTAAPNRLCRIDFYPPTGFFTGQFVMNEWENEIGSPLPPRKVDFRGMVTPMWSVGRGFCCFPRVQAGGPPLQVSTPGSEPPLSQDVRIFGNP</sequence>
<evidence type="ECO:0000313" key="3">
    <source>
        <dbReference type="Proteomes" id="UP000321577"/>
    </source>
</evidence>
<organism evidence="2 3">
    <name type="scientific">Brevifollis gellanilyticus</name>
    <dbReference type="NCBI Taxonomy" id="748831"/>
    <lineage>
        <taxon>Bacteria</taxon>
        <taxon>Pseudomonadati</taxon>
        <taxon>Verrucomicrobiota</taxon>
        <taxon>Verrucomicrobiia</taxon>
        <taxon>Verrucomicrobiales</taxon>
        <taxon>Verrucomicrobiaceae</taxon>
    </lineage>
</organism>
<name>A0A512MAL8_9BACT</name>
<dbReference type="CDD" id="cd00096">
    <property type="entry name" value="Ig"/>
    <property type="match status" value="1"/>
</dbReference>
<dbReference type="Gene3D" id="2.60.40.10">
    <property type="entry name" value="Immunoglobulins"/>
    <property type="match status" value="2"/>
</dbReference>